<dbReference type="AlphaFoldDB" id="A0AA86R025"/>
<organism evidence="1">
    <name type="scientific">Hexamita inflata</name>
    <dbReference type="NCBI Taxonomy" id="28002"/>
    <lineage>
        <taxon>Eukaryota</taxon>
        <taxon>Metamonada</taxon>
        <taxon>Diplomonadida</taxon>
        <taxon>Hexamitidae</taxon>
        <taxon>Hexamitinae</taxon>
        <taxon>Hexamita</taxon>
    </lineage>
</organism>
<reference evidence="2 3" key="2">
    <citation type="submission" date="2024-07" db="EMBL/GenBank/DDBJ databases">
        <authorList>
            <person name="Akdeniz Z."/>
        </authorList>
    </citation>
    <scope>NUCLEOTIDE SEQUENCE [LARGE SCALE GENOMIC DNA]</scope>
</reference>
<dbReference type="EMBL" id="CATOUU010001012">
    <property type="protein sequence ID" value="CAI9967118.1"/>
    <property type="molecule type" value="Genomic_DNA"/>
</dbReference>
<gene>
    <name evidence="2" type="ORF">HINF_LOCUS54097</name>
    <name evidence="1" type="ORF">HINF_LOCUS54763</name>
</gene>
<evidence type="ECO:0000313" key="3">
    <source>
        <dbReference type="Proteomes" id="UP001642409"/>
    </source>
</evidence>
<keyword evidence="3" id="KW-1185">Reference proteome</keyword>
<dbReference type="EMBL" id="CAXDID020000279">
    <property type="protein sequence ID" value="CAL6069689.1"/>
    <property type="molecule type" value="Genomic_DNA"/>
</dbReference>
<reference evidence="1" key="1">
    <citation type="submission" date="2023-06" db="EMBL/GenBank/DDBJ databases">
        <authorList>
            <person name="Kurt Z."/>
        </authorList>
    </citation>
    <scope>NUCLEOTIDE SEQUENCE</scope>
</reference>
<comment type="caution">
    <text evidence="1">The sequence shown here is derived from an EMBL/GenBank/DDBJ whole genome shotgun (WGS) entry which is preliminary data.</text>
</comment>
<accession>A0AA86R025</accession>
<name>A0AA86R025_9EUKA</name>
<proteinExistence type="predicted"/>
<evidence type="ECO:0000313" key="1">
    <source>
        <dbReference type="EMBL" id="CAI9967118.1"/>
    </source>
</evidence>
<dbReference type="Proteomes" id="UP001642409">
    <property type="component" value="Unassembled WGS sequence"/>
</dbReference>
<protein>
    <submittedName>
        <fullName evidence="2">Hypothetical_protein</fullName>
    </submittedName>
</protein>
<evidence type="ECO:0000313" key="2">
    <source>
        <dbReference type="EMBL" id="CAL6069689.1"/>
    </source>
</evidence>
<sequence length="248" mass="28930">MKWRNYVLNGIQLQILNYQVQFTTIQHRYQQGIQQQYQQYRYQYQLYTDLYSIFVTKFTNKIAKDNNNQKSLENSTVLSQVIQNQTIVIYEVYQIYQSCEEVDVLTPVIQEPNLNFGNGPQAINRTRRGNAWMCSSCGGSGIEAHITFSLNLVYKDKLYLIITQLTRARIRRRAGNSRSHSLNTLQHLNFKCKSVVYSVLTKKWTRVYHNQNITLIARVPKFRLDSKPEPELSDLGGTATNNSMLDQL</sequence>